<keyword evidence="4 8" id="KW-0812">Transmembrane</keyword>
<proteinExistence type="inferred from homology"/>
<evidence type="ECO:0000256" key="3">
    <source>
        <dbReference type="ARBA" id="ARBA00022475"/>
    </source>
</evidence>
<reference evidence="9" key="2">
    <citation type="submission" date="2023-05" db="EMBL/GenBank/DDBJ databases">
        <authorList>
            <consortium name="Lawrence Berkeley National Laboratory"/>
            <person name="Steindorff A."/>
            <person name="Hensen N."/>
            <person name="Bonometti L."/>
            <person name="Westerberg I."/>
            <person name="Brannstrom I.O."/>
            <person name="Guillou S."/>
            <person name="Cros-Aarteil S."/>
            <person name="Calhoun S."/>
            <person name="Haridas S."/>
            <person name="Kuo A."/>
            <person name="Mondo S."/>
            <person name="Pangilinan J."/>
            <person name="Riley R."/>
            <person name="Labutti K."/>
            <person name="Andreopoulos B."/>
            <person name="Lipzen A."/>
            <person name="Chen C."/>
            <person name="Yanf M."/>
            <person name="Daum C."/>
            <person name="Ng V."/>
            <person name="Clum A."/>
            <person name="Ohm R."/>
            <person name="Martin F."/>
            <person name="Silar P."/>
            <person name="Natvig D."/>
            <person name="Lalanne C."/>
            <person name="Gautier V."/>
            <person name="Ament-Velasquez S.L."/>
            <person name="Kruys A."/>
            <person name="Hutchinson M.I."/>
            <person name="Powell A.J."/>
            <person name="Barry K."/>
            <person name="Miller A.N."/>
            <person name="Grigoriev I.V."/>
            <person name="Debuchy R."/>
            <person name="Gladieux P."/>
            <person name="Thoren M.H."/>
            <person name="Johannesson H."/>
        </authorList>
    </citation>
    <scope>NUCLEOTIDE SEQUENCE</scope>
    <source>
        <strain evidence="9">CBS 892.96</strain>
    </source>
</reference>
<evidence type="ECO:0000256" key="8">
    <source>
        <dbReference type="SAM" id="Phobius"/>
    </source>
</evidence>
<feature type="transmembrane region" description="Helical" evidence="8">
    <location>
        <begin position="414"/>
        <end position="439"/>
    </location>
</feature>
<sequence length="533" mass="58806">MGIKTKRWDPTTWRLRDFVNLDEIGPRLWTTFKENWYMGFTSFGGPPVHFKIFRDKYVTKLHWIDETVYQELFSICQAFSGPGSTKMHYCINLIRLGFPPAVLAFFLWSLPGALGMFGLAIGISNVGETLPRAVYALLSGLNAATVGIIALAAVQLAQKAITDKLTRLLVYLGAAAGLLYNALWYFPVLMLAAGVVAVVWDFRWLHPPVLWVVNLVRKKKVKAGDEEREVELREQVPAGSGVEREEAREELRKSQEGQPGSKEPDVAPRSRYPSASVPGDRTSQEQLQQEEEEQEARVVPTSHQINVMSWKSGLALIVAFLASFIAVMLTRGLIPSNPLLYRLFSNLYLAGTIIFGGGPVVIPLLREYIVAENWVSPRDFLIGLALIQGFPGPNFNFAVYLGTLTAINGGYSGVLGGFLGFLAIFLPGIWTVHGTMGLWSAIRGWRWVKSALRGVNAAAVGLIYTAVYRLWQIGWIDEGFSQGKSLADDPWWVVVTAGSYVGGAWFGVEPPVACIFGAVLGLVRYGVVEAQGY</sequence>
<feature type="transmembrane region" description="Helical" evidence="8">
    <location>
        <begin position="168"/>
        <end position="186"/>
    </location>
</feature>
<dbReference type="PANTHER" id="PTHR33567">
    <property type="entry name" value="CHROMATE ION TRANSPORTER (EUROFUNG)"/>
    <property type="match status" value="1"/>
</dbReference>
<keyword evidence="6 8" id="KW-0472">Membrane</keyword>
<evidence type="ECO:0000256" key="2">
    <source>
        <dbReference type="ARBA" id="ARBA00005262"/>
    </source>
</evidence>
<feature type="transmembrane region" description="Helical" evidence="8">
    <location>
        <begin position="380"/>
        <end position="402"/>
    </location>
</feature>
<comment type="similarity">
    <text evidence="2">Belongs to the chromate ion transporter (CHR) (TC 2.A.51) family.</text>
</comment>
<keyword evidence="10" id="KW-1185">Reference proteome</keyword>
<feature type="transmembrane region" description="Helical" evidence="8">
    <location>
        <begin position="314"/>
        <end position="334"/>
    </location>
</feature>
<comment type="caution">
    <text evidence="9">The sequence shown here is derived from an EMBL/GenBank/DDBJ whole genome shotgun (WGS) entry which is preliminary data.</text>
</comment>
<feature type="compositionally biased region" description="Basic and acidic residues" evidence="7">
    <location>
        <begin position="242"/>
        <end position="255"/>
    </location>
</feature>
<keyword evidence="3" id="KW-1003">Cell membrane</keyword>
<dbReference type="GO" id="GO:0015109">
    <property type="term" value="F:chromate transmembrane transporter activity"/>
    <property type="evidence" value="ECO:0007669"/>
    <property type="project" value="InterPro"/>
</dbReference>
<reference evidence="9" key="1">
    <citation type="journal article" date="2023" name="Mol. Phylogenet. Evol.">
        <title>Genome-scale phylogeny and comparative genomics of the fungal order Sordariales.</title>
        <authorList>
            <person name="Hensen N."/>
            <person name="Bonometti L."/>
            <person name="Westerberg I."/>
            <person name="Brannstrom I.O."/>
            <person name="Guillou S."/>
            <person name="Cros-Aarteil S."/>
            <person name="Calhoun S."/>
            <person name="Haridas S."/>
            <person name="Kuo A."/>
            <person name="Mondo S."/>
            <person name="Pangilinan J."/>
            <person name="Riley R."/>
            <person name="LaButti K."/>
            <person name="Andreopoulos B."/>
            <person name="Lipzen A."/>
            <person name="Chen C."/>
            <person name="Yan M."/>
            <person name="Daum C."/>
            <person name="Ng V."/>
            <person name="Clum A."/>
            <person name="Steindorff A."/>
            <person name="Ohm R.A."/>
            <person name="Martin F."/>
            <person name="Silar P."/>
            <person name="Natvig D.O."/>
            <person name="Lalanne C."/>
            <person name="Gautier V."/>
            <person name="Ament-Velasquez S.L."/>
            <person name="Kruys A."/>
            <person name="Hutchinson M.I."/>
            <person name="Powell A.J."/>
            <person name="Barry K."/>
            <person name="Miller A.N."/>
            <person name="Grigoriev I.V."/>
            <person name="Debuchy R."/>
            <person name="Gladieux P."/>
            <person name="Hiltunen Thoren M."/>
            <person name="Johannesson H."/>
        </authorList>
    </citation>
    <scope>NUCLEOTIDE SEQUENCE</scope>
    <source>
        <strain evidence="9">CBS 892.96</strain>
    </source>
</reference>
<gene>
    <name evidence="9" type="ORF">QBC36DRAFT_324273</name>
</gene>
<comment type="subcellular location">
    <subcellularLocation>
        <location evidence="1">Cell membrane</location>
        <topology evidence="1">Multi-pass membrane protein</topology>
    </subcellularLocation>
</comment>
<evidence type="ECO:0000256" key="7">
    <source>
        <dbReference type="SAM" id="MobiDB-lite"/>
    </source>
</evidence>
<name>A0AAN6WBA5_9PEZI</name>
<evidence type="ECO:0000256" key="4">
    <source>
        <dbReference type="ARBA" id="ARBA00022692"/>
    </source>
</evidence>
<evidence type="ECO:0000313" key="10">
    <source>
        <dbReference type="Proteomes" id="UP001302321"/>
    </source>
</evidence>
<feature type="transmembrane region" description="Helical" evidence="8">
    <location>
        <begin position="451"/>
        <end position="471"/>
    </location>
</feature>
<dbReference type="Pfam" id="PF02417">
    <property type="entry name" value="Chromate_transp"/>
    <property type="match status" value="2"/>
</dbReference>
<evidence type="ECO:0000256" key="5">
    <source>
        <dbReference type="ARBA" id="ARBA00022989"/>
    </source>
</evidence>
<dbReference type="AlphaFoldDB" id="A0AAN6WBA5"/>
<feature type="transmembrane region" description="Helical" evidence="8">
    <location>
        <begin position="346"/>
        <end position="368"/>
    </location>
</feature>
<feature type="transmembrane region" description="Helical" evidence="8">
    <location>
        <begin position="96"/>
        <end position="121"/>
    </location>
</feature>
<keyword evidence="5 8" id="KW-1133">Transmembrane helix</keyword>
<protein>
    <submittedName>
        <fullName evidence="9">Chromate transporter-domain-containing protein</fullName>
    </submittedName>
</protein>
<dbReference type="Proteomes" id="UP001302321">
    <property type="component" value="Unassembled WGS sequence"/>
</dbReference>
<evidence type="ECO:0000256" key="6">
    <source>
        <dbReference type="ARBA" id="ARBA00023136"/>
    </source>
</evidence>
<dbReference type="PANTHER" id="PTHR33567:SF3">
    <property type="entry name" value="CHROMATE ION TRANSPORTER (EUROFUNG)"/>
    <property type="match status" value="1"/>
</dbReference>
<evidence type="ECO:0000256" key="1">
    <source>
        <dbReference type="ARBA" id="ARBA00004651"/>
    </source>
</evidence>
<feature type="region of interest" description="Disordered" evidence="7">
    <location>
        <begin position="227"/>
        <end position="298"/>
    </location>
</feature>
<dbReference type="GO" id="GO:0005886">
    <property type="term" value="C:plasma membrane"/>
    <property type="evidence" value="ECO:0007669"/>
    <property type="project" value="UniProtKB-SubCell"/>
</dbReference>
<evidence type="ECO:0000313" key="9">
    <source>
        <dbReference type="EMBL" id="KAK4178646.1"/>
    </source>
</evidence>
<feature type="transmembrane region" description="Helical" evidence="8">
    <location>
        <begin position="192"/>
        <end position="213"/>
    </location>
</feature>
<feature type="transmembrane region" description="Helical" evidence="8">
    <location>
        <begin position="133"/>
        <end position="156"/>
    </location>
</feature>
<dbReference type="EMBL" id="MU866133">
    <property type="protein sequence ID" value="KAK4178646.1"/>
    <property type="molecule type" value="Genomic_DNA"/>
</dbReference>
<organism evidence="9 10">
    <name type="scientific">Triangularia setosa</name>
    <dbReference type="NCBI Taxonomy" id="2587417"/>
    <lineage>
        <taxon>Eukaryota</taxon>
        <taxon>Fungi</taxon>
        <taxon>Dikarya</taxon>
        <taxon>Ascomycota</taxon>
        <taxon>Pezizomycotina</taxon>
        <taxon>Sordariomycetes</taxon>
        <taxon>Sordariomycetidae</taxon>
        <taxon>Sordariales</taxon>
        <taxon>Podosporaceae</taxon>
        <taxon>Triangularia</taxon>
    </lineage>
</organism>
<dbReference type="InterPro" id="IPR003370">
    <property type="entry name" value="Chromate_transpt"/>
</dbReference>
<accession>A0AAN6WBA5</accession>